<keyword evidence="2" id="KW-1133">Transmembrane helix</keyword>
<protein>
    <recommendedName>
        <fullName evidence="3">START domain-containing protein</fullName>
    </recommendedName>
</protein>
<keyword evidence="2" id="KW-0812">Transmembrane</keyword>
<keyword evidence="2" id="KW-0472">Membrane</keyword>
<dbReference type="Pfam" id="PF01852">
    <property type="entry name" value="START"/>
    <property type="match status" value="1"/>
</dbReference>
<name>A0A8S1JCD5_9CHLO</name>
<proteinExistence type="predicted"/>
<dbReference type="EMBL" id="CAJHUC010002957">
    <property type="protein sequence ID" value="CAD7704805.1"/>
    <property type="molecule type" value="Genomic_DNA"/>
</dbReference>
<dbReference type="Gene3D" id="3.30.530.20">
    <property type="match status" value="1"/>
</dbReference>
<dbReference type="GO" id="GO:0005737">
    <property type="term" value="C:cytoplasm"/>
    <property type="evidence" value="ECO:0007669"/>
    <property type="project" value="UniProtKB-ARBA"/>
</dbReference>
<dbReference type="Proteomes" id="UP000708148">
    <property type="component" value="Unassembled WGS sequence"/>
</dbReference>
<evidence type="ECO:0000256" key="2">
    <source>
        <dbReference type="SAM" id="Phobius"/>
    </source>
</evidence>
<dbReference type="InterPro" id="IPR051213">
    <property type="entry name" value="START_lipid_transfer"/>
</dbReference>
<dbReference type="AlphaFoldDB" id="A0A8S1JCD5"/>
<evidence type="ECO:0000259" key="3">
    <source>
        <dbReference type="PROSITE" id="PS50848"/>
    </source>
</evidence>
<dbReference type="PANTHER" id="PTHR19308:SF39">
    <property type="entry name" value="PHOSPHATIDYLCHOLINE TRANSFER PROTEIN"/>
    <property type="match status" value="1"/>
</dbReference>
<evidence type="ECO:0000256" key="1">
    <source>
        <dbReference type="SAM" id="MobiDB-lite"/>
    </source>
</evidence>
<dbReference type="InterPro" id="IPR023393">
    <property type="entry name" value="START-like_dom_sf"/>
</dbReference>
<feature type="domain" description="START" evidence="3">
    <location>
        <begin position="157"/>
        <end position="352"/>
    </location>
</feature>
<dbReference type="GO" id="GO:0008289">
    <property type="term" value="F:lipid binding"/>
    <property type="evidence" value="ECO:0007669"/>
    <property type="project" value="InterPro"/>
</dbReference>
<dbReference type="PROSITE" id="PS50848">
    <property type="entry name" value="START"/>
    <property type="match status" value="1"/>
</dbReference>
<dbReference type="PANTHER" id="PTHR19308">
    <property type="entry name" value="PHOSPHATIDYLCHOLINE TRANSFER PROTEIN"/>
    <property type="match status" value="1"/>
</dbReference>
<comment type="caution">
    <text evidence="4">The sequence shown here is derived from an EMBL/GenBank/DDBJ whole genome shotgun (WGS) entry which is preliminary data.</text>
</comment>
<feature type="transmembrane region" description="Helical" evidence="2">
    <location>
        <begin position="32"/>
        <end position="52"/>
    </location>
</feature>
<reference evidence="4" key="1">
    <citation type="submission" date="2020-12" db="EMBL/GenBank/DDBJ databases">
        <authorList>
            <person name="Iha C."/>
        </authorList>
    </citation>
    <scope>NUCLEOTIDE SEQUENCE</scope>
</reference>
<evidence type="ECO:0000313" key="4">
    <source>
        <dbReference type="EMBL" id="CAD7704805.1"/>
    </source>
</evidence>
<dbReference type="SUPFAM" id="SSF55961">
    <property type="entry name" value="Bet v1-like"/>
    <property type="match status" value="1"/>
</dbReference>
<sequence length="421" mass="48259">MGVAAALSGLATSTDASDLPLWLARGNVLSPISIWVFGAIFGFMCARFLGLLTGESAAWLTSPPGSGVRRAALLLHGMVIARDIWISSTERGTFRRCCRELWRWLEERLCCRRPAKASRGLGAPPRPLTEDAGTTDESWCVTEEDLKFFKTRMENRDPKDWKRFCQKELPGELTFSAWCHVLPNKGTEYKSVTVVRDVTAQEMMDFYLDDPYRMKWDGMISHHELLQQESMSDRRQIVRWIRSFPFSFMTDREYIIGRRVFQEGDKIYAMTKTVDHPLAPVKDGLVRMEVYYSMWYTRNVTCPWGTDRKACEVVLLHHEQFGVPERLSRFVACKGMWGFIKNMEPTIRQFTAERRARCDPDAADPQAYGANWQPETDSDDSMDSNASSQSVRVRRFRPIRAVRRAVMAGLVTTVIIAAKHK</sequence>
<dbReference type="OrthoDB" id="1295045at2759"/>
<dbReference type="InterPro" id="IPR002913">
    <property type="entry name" value="START_lipid-bd_dom"/>
</dbReference>
<accession>A0A8S1JCD5</accession>
<feature type="region of interest" description="Disordered" evidence="1">
    <location>
        <begin position="360"/>
        <end position="389"/>
    </location>
</feature>
<keyword evidence="5" id="KW-1185">Reference proteome</keyword>
<evidence type="ECO:0000313" key="5">
    <source>
        <dbReference type="Proteomes" id="UP000708148"/>
    </source>
</evidence>
<gene>
    <name evidence="4" type="ORF">OSTQU699_LOCUS10160</name>
</gene>
<organism evidence="4 5">
    <name type="scientific">Ostreobium quekettii</name>
    <dbReference type="NCBI Taxonomy" id="121088"/>
    <lineage>
        <taxon>Eukaryota</taxon>
        <taxon>Viridiplantae</taxon>
        <taxon>Chlorophyta</taxon>
        <taxon>core chlorophytes</taxon>
        <taxon>Ulvophyceae</taxon>
        <taxon>TCBD clade</taxon>
        <taxon>Bryopsidales</taxon>
        <taxon>Ostreobineae</taxon>
        <taxon>Ostreobiaceae</taxon>
        <taxon>Ostreobium</taxon>
    </lineage>
</organism>